<comment type="caution">
    <text evidence="1">The sequence shown here is derived from an EMBL/GenBank/DDBJ whole genome shotgun (WGS) entry which is preliminary data.</text>
</comment>
<dbReference type="Proteomes" id="UP000592820">
    <property type="component" value="Unassembled WGS sequence"/>
</dbReference>
<evidence type="ECO:0000313" key="1">
    <source>
        <dbReference type="EMBL" id="MBB5398892.1"/>
    </source>
</evidence>
<dbReference type="EMBL" id="JACHDE010000001">
    <property type="protein sequence ID" value="MBB5398892.1"/>
    <property type="molecule type" value="Genomic_DNA"/>
</dbReference>
<gene>
    <name evidence="1" type="ORF">HDG41_000928</name>
</gene>
<proteinExistence type="predicted"/>
<dbReference type="AlphaFoldDB" id="A0A7W8L1U5"/>
<evidence type="ECO:0000313" key="2">
    <source>
        <dbReference type="Proteomes" id="UP000592820"/>
    </source>
</evidence>
<name>A0A7W8L1U5_9BURK</name>
<organism evidence="1 2">
    <name type="scientific">Paraburkholderia youngii</name>
    <dbReference type="NCBI Taxonomy" id="2782701"/>
    <lineage>
        <taxon>Bacteria</taxon>
        <taxon>Pseudomonadati</taxon>
        <taxon>Pseudomonadota</taxon>
        <taxon>Betaproteobacteria</taxon>
        <taxon>Burkholderiales</taxon>
        <taxon>Burkholderiaceae</taxon>
        <taxon>Paraburkholderia</taxon>
    </lineage>
</organism>
<protein>
    <submittedName>
        <fullName evidence="1">Uncharacterized protein</fullName>
    </submittedName>
</protein>
<reference evidence="1 2" key="1">
    <citation type="submission" date="2020-08" db="EMBL/GenBank/DDBJ databases">
        <title>Genomic Encyclopedia of Type Strains, Phase IV (KMG-V): Genome sequencing to study the core and pangenomes of soil and plant-associated prokaryotes.</title>
        <authorList>
            <person name="Whitman W."/>
        </authorList>
    </citation>
    <scope>NUCLEOTIDE SEQUENCE [LARGE SCALE GENOMIC DNA]</scope>
    <source>
        <strain evidence="1 2">JPY162</strain>
    </source>
</reference>
<accession>A0A7W8L1U5</accession>
<sequence>MHIVYAAPRLSMHRTSPPGLANYFPFANHAFVLHKAPRRLDW</sequence>